<evidence type="ECO:0000256" key="5">
    <source>
        <dbReference type="ARBA" id="ARBA00022553"/>
    </source>
</evidence>
<dbReference type="SUPFAM" id="SSF81653">
    <property type="entry name" value="Calcium ATPase, transduction domain A"/>
    <property type="match status" value="1"/>
</dbReference>
<dbReference type="GO" id="GO:0016887">
    <property type="term" value="F:ATP hydrolysis activity"/>
    <property type="evidence" value="ECO:0007669"/>
    <property type="project" value="InterPro"/>
</dbReference>
<dbReference type="SUPFAM" id="SSF81665">
    <property type="entry name" value="Calcium ATPase, transmembrane domain M"/>
    <property type="match status" value="1"/>
</dbReference>
<dbReference type="InterPro" id="IPR044492">
    <property type="entry name" value="P_typ_ATPase_HD_dom"/>
</dbReference>
<dbReference type="InterPro" id="IPR036163">
    <property type="entry name" value="HMA_dom_sf"/>
</dbReference>
<evidence type="ECO:0000256" key="9">
    <source>
        <dbReference type="ARBA" id="ARBA00022840"/>
    </source>
</evidence>
<proteinExistence type="inferred from homology"/>
<keyword evidence="9 15" id="KW-0067">ATP-binding</keyword>
<dbReference type="Pfam" id="PF00122">
    <property type="entry name" value="E1-E2_ATPase"/>
    <property type="match status" value="1"/>
</dbReference>
<evidence type="ECO:0000256" key="12">
    <source>
        <dbReference type="ARBA" id="ARBA00022989"/>
    </source>
</evidence>
<feature type="transmembrane region" description="Helical" evidence="15">
    <location>
        <begin position="188"/>
        <end position="208"/>
    </location>
</feature>
<dbReference type="PROSITE" id="PS00154">
    <property type="entry name" value="ATPASE_E1_E2"/>
    <property type="match status" value="1"/>
</dbReference>
<dbReference type="GO" id="GO:0005886">
    <property type="term" value="C:plasma membrane"/>
    <property type="evidence" value="ECO:0007669"/>
    <property type="project" value="UniProtKB-SubCell"/>
</dbReference>
<dbReference type="InterPro" id="IPR059000">
    <property type="entry name" value="ATPase_P-type_domA"/>
</dbReference>
<dbReference type="InterPro" id="IPR027256">
    <property type="entry name" value="P-typ_ATPase_IB"/>
</dbReference>
<evidence type="ECO:0000313" key="18">
    <source>
        <dbReference type="Proteomes" id="UP000186513"/>
    </source>
</evidence>
<accession>A0A1K2HAR6</accession>
<dbReference type="Gene3D" id="2.70.150.10">
    <property type="entry name" value="Calcium-transporting ATPase, cytoplasmic transduction domain A"/>
    <property type="match status" value="1"/>
</dbReference>
<dbReference type="NCBIfam" id="TIGR01525">
    <property type="entry name" value="ATPase-IB_hvy"/>
    <property type="match status" value="1"/>
</dbReference>
<dbReference type="PROSITE" id="PS50846">
    <property type="entry name" value="HMA_2"/>
    <property type="match status" value="1"/>
</dbReference>
<dbReference type="SFLD" id="SFLDF00027">
    <property type="entry name" value="p-type_atpase"/>
    <property type="match status" value="1"/>
</dbReference>
<keyword evidence="7 15" id="KW-0479">Metal-binding</keyword>
<dbReference type="Proteomes" id="UP000186513">
    <property type="component" value="Unassembled WGS sequence"/>
</dbReference>
<keyword evidence="14 15" id="KW-0472">Membrane</keyword>
<dbReference type="InterPro" id="IPR023214">
    <property type="entry name" value="HAD_sf"/>
</dbReference>
<dbReference type="GO" id="GO:0005524">
    <property type="term" value="F:ATP binding"/>
    <property type="evidence" value="ECO:0007669"/>
    <property type="project" value="UniProtKB-UniRule"/>
</dbReference>
<dbReference type="SUPFAM" id="SSF55008">
    <property type="entry name" value="HMA, heavy metal-associated domain"/>
    <property type="match status" value="1"/>
</dbReference>
<dbReference type="InterPro" id="IPR006121">
    <property type="entry name" value="HMA_dom"/>
</dbReference>
<dbReference type="InterPro" id="IPR021993">
    <property type="entry name" value="ATPase-cat-bd"/>
</dbReference>
<feature type="transmembrane region" description="Helical" evidence="15">
    <location>
        <begin position="281"/>
        <end position="299"/>
    </location>
</feature>
<feature type="transmembrane region" description="Helical" evidence="15">
    <location>
        <begin position="794"/>
        <end position="812"/>
    </location>
</feature>
<dbReference type="PANTHER" id="PTHR43520:SF5">
    <property type="entry name" value="CATION-TRANSPORTING P-TYPE ATPASE-RELATED"/>
    <property type="match status" value="1"/>
</dbReference>
<dbReference type="Gene3D" id="3.40.50.1000">
    <property type="entry name" value="HAD superfamily/HAD-like"/>
    <property type="match status" value="1"/>
</dbReference>
<dbReference type="SFLD" id="SFLDG00002">
    <property type="entry name" value="C1.7:_P-type_atpase_like"/>
    <property type="match status" value="1"/>
</dbReference>
<feature type="transmembrane region" description="Helical" evidence="15">
    <location>
        <begin position="214"/>
        <end position="236"/>
    </location>
</feature>
<dbReference type="InterPro" id="IPR023298">
    <property type="entry name" value="ATPase_P-typ_TM_dom_sf"/>
</dbReference>
<dbReference type="SFLD" id="SFLDS00003">
    <property type="entry name" value="Haloacid_Dehalogenase"/>
    <property type="match status" value="1"/>
</dbReference>
<dbReference type="SUPFAM" id="SSF56784">
    <property type="entry name" value="HAD-like"/>
    <property type="match status" value="1"/>
</dbReference>
<dbReference type="NCBIfam" id="TIGR01494">
    <property type="entry name" value="ATPase_P-type"/>
    <property type="match status" value="1"/>
</dbReference>
<evidence type="ECO:0000256" key="6">
    <source>
        <dbReference type="ARBA" id="ARBA00022692"/>
    </source>
</evidence>
<evidence type="ECO:0000256" key="1">
    <source>
        <dbReference type="ARBA" id="ARBA00004651"/>
    </source>
</evidence>
<keyword evidence="11" id="KW-1278">Translocase</keyword>
<evidence type="ECO:0000256" key="11">
    <source>
        <dbReference type="ARBA" id="ARBA00022967"/>
    </source>
</evidence>
<dbReference type="NCBIfam" id="TIGR01511">
    <property type="entry name" value="ATPase-IB1_Cu"/>
    <property type="match status" value="1"/>
</dbReference>
<name>A0A1K2HAR6_9NEIS</name>
<dbReference type="Pfam" id="PF12156">
    <property type="entry name" value="ATPase-cat_bd"/>
    <property type="match status" value="1"/>
</dbReference>
<dbReference type="Gene3D" id="3.40.1110.10">
    <property type="entry name" value="Calcium-transporting ATPase, cytoplasmic domain N"/>
    <property type="match status" value="1"/>
</dbReference>
<keyword evidence="4 15" id="KW-1003">Cell membrane</keyword>
<evidence type="ECO:0000256" key="13">
    <source>
        <dbReference type="ARBA" id="ARBA00023065"/>
    </source>
</evidence>
<keyword evidence="12 15" id="KW-1133">Transmembrane helix</keyword>
<evidence type="ECO:0000256" key="14">
    <source>
        <dbReference type="ARBA" id="ARBA00023136"/>
    </source>
</evidence>
<keyword evidence="6 15" id="KW-0812">Transmembrane</keyword>
<evidence type="ECO:0000256" key="3">
    <source>
        <dbReference type="ARBA" id="ARBA00022448"/>
    </source>
</evidence>
<evidence type="ECO:0000256" key="10">
    <source>
        <dbReference type="ARBA" id="ARBA00022842"/>
    </source>
</evidence>
<comment type="similarity">
    <text evidence="2 15">Belongs to the cation transport ATPase (P-type) (TC 3.A.3) family. Type IB subfamily.</text>
</comment>
<organism evidence="17 18">
    <name type="scientific">Chitinimonas taiwanensis DSM 18899</name>
    <dbReference type="NCBI Taxonomy" id="1121279"/>
    <lineage>
        <taxon>Bacteria</taxon>
        <taxon>Pseudomonadati</taxon>
        <taxon>Pseudomonadota</taxon>
        <taxon>Betaproteobacteria</taxon>
        <taxon>Neisseriales</taxon>
        <taxon>Chitinibacteraceae</taxon>
        <taxon>Chitinimonas</taxon>
    </lineage>
</organism>
<dbReference type="PRINTS" id="PR00119">
    <property type="entry name" value="CATATPASE"/>
</dbReference>
<feature type="transmembrane region" description="Helical" evidence="15">
    <location>
        <begin position="437"/>
        <end position="458"/>
    </location>
</feature>
<protein>
    <submittedName>
        <fullName evidence="17">Cu2+-exporting ATPase</fullName>
    </submittedName>
</protein>
<evidence type="ECO:0000256" key="15">
    <source>
        <dbReference type="RuleBase" id="RU362081"/>
    </source>
</evidence>
<feature type="transmembrane region" description="Helical" evidence="15">
    <location>
        <begin position="257"/>
        <end position="275"/>
    </location>
</feature>
<sequence>MRAMSAQSCFHCGEKVAPADLDPPRYPVSYRQQVQATCCAGCQAVAQTILAAGLDSYYTQRDKPAERAAPLPDELLQQMQLYDAPELQASFVKAEPGEVREAALILEGISCAACIWLNERQIGRLPGVLAVSINYTSHRARVRWDNRRVQLSQILAAVAAIGYRAHPYDAERQDALHQQERRRALTRLWVAGLSMMQVMMLAYPVYVAEPGEISATWLGLLNWGSLLLTLPVVLYACQTFHQGFWRDLRRRRVGMDAPVVIGVWAAFLASCLATMTGRGEVYFDSVSMFVFLLLGGRYLEGMARRKAGAAAESLVKLIPAFAHRLDNYPASRQSQETPVASLKLADILLVKPGEPYPADAEVLEGQGSADEALLTGEARPVVKTVGDAVIGGAINLDAPLIVRVSHLGQETRLAAIVRLLDQALAEKPALAQLADRIAGWFVLALLLVAAAAYLFWHWHDPAHALPITVAVLVISCPCALSLATPAALTAATGRLARAGLLVTRGHALETLAKVSDVVFDKTGTLTFGQPRLLATLAFDTQRETELQALAALLEAASEHPIALALRTASAPAELAVSDYRNYPGGGVEAAVGGQCLRLGRPDFVAEFCAAPQPAALADWQAEHTVVCLASEQAWLGAFALGDQIKPDAQALLAALPGLRTHVLSGDALGPVQAVAQQLGIAELRAAALPADKLAYVQALQAEGRRVLMVGDGINDAPVLAAADVSVAVGGGAEAAQAAGDLVLVGNLAVLAEGWRVAAQTQRIIRQNLLWALGYNLVALPLALVGWVTPWLASLGMAGSSLLVVLNAIRLAGPSRQVQKQRE</sequence>
<dbReference type="InterPro" id="IPR023299">
    <property type="entry name" value="ATPase_P-typ_cyto_dom_N"/>
</dbReference>
<gene>
    <name evidence="17" type="ORF">SAMN02745887_00996</name>
</gene>
<keyword evidence="18" id="KW-1185">Reference proteome</keyword>
<dbReference type="STRING" id="1121279.SAMN02745887_00996"/>
<evidence type="ECO:0000259" key="16">
    <source>
        <dbReference type="PROSITE" id="PS50846"/>
    </source>
</evidence>
<dbReference type="EMBL" id="FPKR01000003">
    <property type="protein sequence ID" value="SFZ73827.1"/>
    <property type="molecule type" value="Genomic_DNA"/>
</dbReference>
<dbReference type="CDD" id="cd02079">
    <property type="entry name" value="P-type_ATPase_HM"/>
    <property type="match status" value="1"/>
</dbReference>
<feature type="transmembrane region" description="Helical" evidence="15">
    <location>
        <begin position="768"/>
        <end position="788"/>
    </location>
</feature>
<reference evidence="17 18" key="1">
    <citation type="submission" date="2016-11" db="EMBL/GenBank/DDBJ databases">
        <authorList>
            <person name="Jaros S."/>
            <person name="Januszkiewicz K."/>
            <person name="Wedrychowicz H."/>
        </authorList>
    </citation>
    <scope>NUCLEOTIDE SEQUENCE [LARGE SCALE GENOMIC DNA]</scope>
    <source>
        <strain evidence="17 18">DSM 18899</strain>
    </source>
</reference>
<dbReference type="InterPro" id="IPR018303">
    <property type="entry name" value="ATPase_P-typ_P_site"/>
</dbReference>
<evidence type="ECO:0000256" key="8">
    <source>
        <dbReference type="ARBA" id="ARBA00022741"/>
    </source>
</evidence>
<keyword evidence="10" id="KW-0460">Magnesium</keyword>
<dbReference type="InterPro" id="IPR036412">
    <property type="entry name" value="HAD-like_sf"/>
</dbReference>
<keyword evidence="5" id="KW-0597">Phosphoprotein</keyword>
<dbReference type="AlphaFoldDB" id="A0A1K2HAR6"/>
<evidence type="ECO:0000256" key="4">
    <source>
        <dbReference type="ARBA" id="ARBA00022475"/>
    </source>
</evidence>
<dbReference type="Gene3D" id="3.30.70.100">
    <property type="match status" value="1"/>
</dbReference>
<dbReference type="PANTHER" id="PTHR43520">
    <property type="entry name" value="ATP7, ISOFORM B"/>
    <property type="match status" value="1"/>
</dbReference>
<dbReference type="Pfam" id="PF00702">
    <property type="entry name" value="Hydrolase"/>
    <property type="match status" value="1"/>
</dbReference>
<evidence type="ECO:0000256" key="2">
    <source>
        <dbReference type="ARBA" id="ARBA00006024"/>
    </source>
</evidence>
<keyword evidence="8 15" id="KW-0547">Nucleotide-binding</keyword>
<dbReference type="GO" id="GO:0043682">
    <property type="term" value="F:P-type divalent copper transporter activity"/>
    <property type="evidence" value="ECO:0007669"/>
    <property type="project" value="TreeGrafter"/>
</dbReference>
<evidence type="ECO:0000256" key="7">
    <source>
        <dbReference type="ARBA" id="ARBA00022723"/>
    </source>
</evidence>
<feature type="transmembrane region" description="Helical" evidence="15">
    <location>
        <begin position="464"/>
        <end position="488"/>
    </location>
</feature>
<evidence type="ECO:0000313" key="17">
    <source>
        <dbReference type="EMBL" id="SFZ73827.1"/>
    </source>
</evidence>
<keyword evidence="13" id="KW-0406">Ion transport</keyword>
<dbReference type="InterPro" id="IPR008250">
    <property type="entry name" value="ATPase_P-typ_transduc_dom_A_sf"/>
</dbReference>
<dbReference type="GO" id="GO:0055070">
    <property type="term" value="P:copper ion homeostasis"/>
    <property type="evidence" value="ECO:0007669"/>
    <property type="project" value="TreeGrafter"/>
</dbReference>
<dbReference type="GO" id="GO:0005507">
    <property type="term" value="F:copper ion binding"/>
    <property type="evidence" value="ECO:0007669"/>
    <property type="project" value="TreeGrafter"/>
</dbReference>
<comment type="subcellular location">
    <subcellularLocation>
        <location evidence="1">Cell membrane</location>
        <topology evidence="1">Multi-pass membrane protein</topology>
    </subcellularLocation>
</comment>
<keyword evidence="3" id="KW-0813">Transport</keyword>
<dbReference type="Pfam" id="PF00403">
    <property type="entry name" value="HMA"/>
    <property type="match status" value="1"/>
</dbReference>
<feature type="domain" description="HMA" evidence="16">
    <location>
        <begin position="100"/>
        <end position="166"/>
    </location>
</feature>
<dbReference type="InterPro" id="IPR001757">
    <property type="entry name" value="P_typ_ATPase"/>
</dbReference>